<dbReference type="GO" id="GO:0046872">
    <property type="term" value="F:metal ion binding"/>
    <property type="evidence" value="ECO:0007669"/>
    <property type="project" value="UniProtKB-KW"/>
</dbReference>
<dbReference type="Proteomes" id="UP000189703">
    <property type="component" value="Unplaced"/>
</dbReference>
<evidence type="ECO:0000256" key="2">
    <source>
        <dbReference type="ARBA" id="ARBA00023180"/>
    </source>
</evidence>
<dbReference type="InterPro" id="IPR039391">
    <property type="entry name" value="Phytocyanin-like"/>
</dbReference>
<accession>A0A1U8B3T9</accession>
<sequence length="189" mass="20278">MAYKLPLLCDLVILLSVGLTCNATQYVVGDIAGWDLSADLDTWAQDKTFYVGDVLLFQYSYYHSVVEVNKEDFSGCNVTNMLQTSSNGNTSFVLTSPGERFFVCGNKLYCLGGMKLQINVLENQAASAVAKAPQASALEPGATSTLSHPSSKIDNSLPTFPTSAGSSLHGEKGALIIAFLSYMGTHFCH</sequence>
<dbReference type="PROSITE" id="PS51485">
    <property type="entry name" value="PHYTOCYANIN"/>
    <property type="match status" value="1"/>
</dbReference>
<proteinExistence type="predicted"/>
<dbReference type="FunFam" id="2.60.40.420:FF:000003">
    <property type="entry name" value="Blue copper"/>
    <property type="match status" value="1"/>
</dbReference>
<evidence type="ECO:0000256" key="1">
    <source>
        <dbReference type="ARBA" id="ARBA00022723"/>
    </source>
</evidence>
<dbReference type="GO" id="GO:0009055">
    <property type="term" value="F:electron transfer activity"/>
    <property type="evidence" value="ECO:0007669"/>
    <property type="project" value="InterPro"/>
</dbReference>
<gene>
    <name evidence="4" type="primary">LOC104610512</name>
</gene>
<name>A0A1U8B3T9_NELNU</name>
<keyword evidence="1" id="KW-0479">Metal-binding</keyword>
<dbReference type="SUPFAM" id="SSF49503">
    <property type="entry name" value="Cupredoxins"/>
    <property type="match status" value="1"/>
</dbReference>
<dbReference type="Pfam" id="PF02298">
    <property type="entry name" value="Cu_bind_like"/>
    <property type="match status" value="1"/>
</dbReference>
<dbReference type="AlphaFoldDB" id="A0A1U8B3T9"/>
<dbReference type="OrthoDB" id="687943at2759"/>
<protein>
    <submittedName>
        <fullName evidence="4">Stellacyanin-like</fullName>
    </submittedName>
</protein>
<organism evidence="3 4">
    <name type="scientific">Nelumbo nucifera</name>
    <name type="common">Sacred lotus</name>
    <dbReference type="NCBI Taxonomy" id="4432"/>
    <lineage>
        <taxon>Eukaryota</taxon>
        <taxon>Viridiplantae</taxon>
        <taxon>Streptophyta</taxon>
        <taxon>Embryophyta</taxon>
        <taxon>Tracheophyta</taxon>
        <taxon>Spermatophyta</taxon>
        <taxon>Magnoliopsida</taxon>
        <taxon>Proteales</taxon>
        <taxon>Nelumbonaceae</taxon>
        <taxon>Nelumbo</taxon>
    </lineage>
</organism>
<evidence type="ECO:0000313" key="4">
    <source>
        <dbReference type="RefSeq" id="XP_010275468.1"/>
    </source>
</evidence>
<keyword evidence="2" id="KW-0325">Glycoprotein</keyword>
<dbReference type="RefSeq" id="XP_010275468.1">
    <property type="nucleotide sequence ID" value="XM_010277166.1"/>
</dbReference>
<dbReference type="GO" id="GO:0005886">
    <property type="term" value="C:plasma membrane"/>
    <property type="evidence" value="ECO:0000318"/>
    <property type="project" value="GO_Central"/>
</dbReference>
<dbReference type="Gene3D" id="2.60.40.420">
    <property type="entry name" value="Cupredoxins - blue copper proteins"/>
    <property type="match status" value="1"/>
</dbReference>
<dbReference type="InterPro" id="IPR008972">
    <property type="entry name" value="Cupredoxin"/>
</dbReference>
<keyword evidence="3" id="KW-1185">Reference proteome</keyword>
<dbReference type="InterPro" id="IPR003245">
    <property type="entry name" value="Phytocyanin_dom"/>
</dbReference>
<dbReference type="PANTHER" id="PTHR33021">
    <property type="entry name" value="BLUE COPPER PROTEIN"/>
    <property type="match status" value="1"/>
</dbReference>
<dbReference type="OMA" id="CFATITF"/>
<dbReference type="CDD" id="cd04216">
    <property type="entry name" value="Phytocyanin"/>
    <property type="match status" value="1"/>
</dbReference>
<dbReference type="GeneID" id="104610512"/>
<dbReference type="KEGG" id="nnu:104610512"/>
<reference evidence="4" key="1">
    <citation type="submission" date="2025-08" db="UniProtKB">
        <authorList>
            <consortium name="RefSeq"/>
        </authorList>
    </citation>
    <scope>IDENTIFICATION</scope>
</reference>
<dbReference type="PANTHER" id="PTHR33021:SF70">
    <property type="entry name" value="PHYTOCYANIN DOMAIN-CONTAINING PROTEIN"/>
    <property type="match status" value="1"/>
</dbReference>
<dbReference type="eggNOG" id="ENOG502RZX5">
    <property type="taxonomic scope" value="Eukaryota"/>
</dbReference>
<evidence type="ECO:0000313" key="3">
    <source>
        <dbReference type="Proteomes" id="UP000189703"/>
    </source>
</evidence>